<name>A0A665TPB8_ECHNA</name>
<evidence type="ECO:0000256" key="11">
    <source>
        <dbReference type="ARBA" id="ARBA00023136"/>
    </source>
</evidence>
<comment type="subcellular location">
    <subcellularLocation>
        <location evidence="13">Endomembrane system</location>
        <topology evidence="13">Single-pass type I membrane protein</topology>
    </subcellularLocation>
</comment>
<dbReference type="SUPFAM" id="SSF47769">
    <property type="entry name" value="SAM/Pointed domain"/>
    <property type="match status" value="1"/>
</dbReference>
<evidence type="ECO:0000256" key="1">
    <source>
        <dbReference type="ARBA" id="ARBA00022448"/>
    </source>
</evidence>
<evidence type="ECO:0000256" key="14">
    <source>
        <dbReference type="SAM" id="Coils"/>
    </source>
</evidence>
<evidence type="ECO:0000256" key="13">
    <source>
        <dbReference type="ARBA" id="ARBA00046288"/>
    </source>
</evidence>
<feature type="transmembrane region" description="Helical" evidence="16">
    <location>
        <begin position="211"/>
        <end position="229"/>
    </location>
</feature>
<dbReference type="InterPro" id="IPR001660">
    <property type="entry name" value="SAM"/>
</dbReference>
<evidence type="ECO:0000256" key="8">
    <source>
        <dbReference type="ARBA" id="ARBA00022989"/>
    </source>
</evidence>
<dbReference type="PANTHER" id="PTHR15136:SF14">
    <property type="entry name" value="STROMAL INTERACTION MOLECULE 1 ISOFORM X1"/>
    <property type="match status" value="1"/>
</dbReference>
<dbReference type="GO" id="GO:0005783">
    <property type="term" value="C:endoplasmic reticulum"/>
    <property type="evidence" value="ECO:0007669"/>
    <property type="project" value="TreeGrafter"/>
</dbReference>
<dbReference type="Gene3D" id="1.10.150.50">
    <property type="entry name" value="Transcription Factor, Ets-1"/>
    <property type="match status" value="1"/>
</dbReference>
<evidence type="ECO:0000259" key="18">
    <source>
        <dbReference type="PROSITE" id="PS50105"/>
    </source>
</evidence>
<feature type="compositionally biased region" description="Basic and acidic residues" evidence="15">
    <location>
        <begin position="672"/>
        <end position="687"/>
    </location>
</feature>
<feature type="signal peptide" evidence="17">
    <location>
        <begin position="1"/>
        <end position="20"/>
    </location>
</feature>
<keyword evidence="5" id="KW-0479">Metal-binding</keyword>
<reference evidence="19" key="1">
    <citation type="submission" date="2021-04" db="EMBL/GenBank/DDBJ databases">
        <authorList>
            <consortium name="Wellcome Sanger Institute Data Sharing"/>
        </authorList>
    </citation>
    <scope>NUCLEOTIDE SEQUENCE [LARGE SCALE GENOMIC DNA]</scope>
</reference>
<dbReference type="GO" id="GO:0006874">
    <property type="term" value="P:intracellular calcium ion homeostasis"/>
    <property type="evidence" value="ECO:0007669"/>
    <property type="project" value="TreeGrafter"/>
</dbReference>
<dbReference type="Pfam" id="PF16533">
    <property type="entry name" value="SOAR"/>
    <property type="match status" value="1"/>
</dbReference>
<evidence type="ECO:0000256" key="9">
    <source>
        <dbReference type="ARBA" id="ARBA00023054"/>
    </source>
</evidence>
<dbReference type="InParanoid" id="A0A665TPB8"/>
<dbReference type="Gene3D" id="1.20.5.340">
    <property type="match status" value="1"/>
</dbReference>
<dbReference type="PANTHER" id="PTHR15136">
    <property type="entry name" value="STROMAL INTERACTION MOLECULE HOMOLOG"/>
    <property type="match status" value="1"/>
</dbReference>
<dbReference type="AlphaFoldDB" id="A0A665TPB8"/>
<protein>
    <submittedName>
        <fullName evidence="19">Stromal interaction molecule 1-like</fullName>
    </submittedName>
</protein>
<dbReference type="FunFam" id="1.20.5.340:FF:000011">
    <property type="entry name" value="Stromal interaction molecule 1"/>
    <property type="match status" value="1"/>
</dbReference>
<evidence type="ECO:0000256" key="16">
    <source>
        <dbReference type="SAM" id="Phobius"/>
    </source>
</evidence>
<sequence length="696" mass="78252">MEYVCALLMCVCTLSVCVEADSGLDRSDHAPHEHPHHHAAANTASDLCDIDQQLCQDENSLLSFEAICSIHRLMDDDADGTVDTTETDEFLREDLKYHDPKAKHSSFHRADLHISVEDMWTSWKSSEVYNWTVQQVVNWLLISVELPQYSDTFRKLQLNGRSLPRLAVKNTTLMLSVLKISDRSHSQKLQLKALDIVLFGPPGRQNRWKDLVLVLSLLMALGGCWFAYIQTRRSRDDLGKLMKDLEGLQRAEQSLLDLQEKLQQAQEEQRCVQVEKVKVEEELRLEIDSAKEEAQRLRDLREGAETERSRQKYAEEELEQVRMALKKAERELESQAHWAPPEALQKWLQLTHEVEVQYYNNKKQNAERQLLQAREGAEKIKKKRSSLFGTFHVAHSSSLDDIDHKILSAKQALAEVTTALREKLHRWQQIESLTGFCVVNNPGLGALAAALNLDPSFLGLRPPTPHGLLLSDDLDDMDEDILSPGTLQYAAWQMDRRMSDLWPLSGIADTQLPWKRSAQSLMPLRQRMGDPALAFSSQRLVEGRDLAQVEGHGSSTQTRPPSGHARQNRSRSIGQLEFLPVPPPSLSSSLSHPSIGPASPPPSPVLSFFAPPTSSSSSCYGEGTTHISALLFQSSYFRSLEAPSGFPPLGGTVTSQQRRSSSDSFGYLPPHISRDTDTLTETTKQEPNKALSFNSF</sequence>
<evidence type="ECO:0000256" key="3">
    <source>
        <dbReference type="ARBA" id="ARBA00022568"/>
    </source>
</evidence>
<evidence type="ECO:0000256" key="7">
    <source>
        <dbReference type="ARBA" id="ARBA00022837"/>
    </source>
</evidence>
<keyword evidence="10" id="KW-0406">Ion transport</keyword>
<dbReference type="Gene3D" id="1.10.238.180">
    <property type="match status" value="1"/>
</dbReference>
<evidence type="ECO:0000256" key="6">
    <source>
        <dbReference type="ARBA" id="ARBA00022729"/>
    </source>
</evidence>
<reference evidence="19" key="2">
    <citation type="submission" date="2025-08" db="UniProtKB">
        <authorList>
            <consortium name="Ensembl"/>
        </authorList>
    </citation>
    <scope>IDENTIFICATION</scope>
</reference>
<evidence type="ECO:0000256" key="5">
    <source>
        <dbReference type="ARBA" id="ARBA00022723"/>
    </source>
</evidence>
<dbReference type="FunFam" id="1.10.150.50:FF:000009">
    <property type="entry name" value="Stromal interaction molecule 1"/>
    <property type="match status" value="1"/>
</dbReference>
<evidence type="ECO:0000256" key="4">
    <source>
        <dbReference type="ARBA" id="ARBA00022692"/>
    </source>
</evidence>
<keyword evidence="6 17" id="KW-0732">Signal</keyword>
<keyword evidence="20" id="KW-1185">Reference proteome</keyword>
<feature type="region of interest" description="Disordered" evidence="15">
    <location>
        <begin position="582"/>
        <end position="601"/>
    </location>
</feature>
<organism evidence="19 20">
    <name type="scientific">Echeneis naucrates</name>
    <name type="common">Live sharksucker</name>
    <dbReference type="NCBI Taxonomy" id="173247"/>
    <lineage>
        <taxon>Eukaryota</taxon>
        <taxon>Metazoa</taxon>
        <taxon>Chordata</taxon>
        <taxon>Craniata</taxon>
        <taxon>Vertebrata</taxon>
        <taxon>Euteleostomi</taxon>
        <taxon>Actinopterygii</taxon>
        <taxon>Neopterygii</taxon>
        <taxon>Teleostei</taxon>
        <taxon>Neoteleostei</taxon>
        <taxon>Acanthomorphata</taxon>
        <taxon>Carangaria</taxon>
        <taxon>Carangiformes</taxon>
        <taxon>Echeneidae</taxon>
        <taxon>Echeneis</taxon>
    </lineage>
</organism>
<dbReference type="GO" id="GO:0005509">
    <property type="term" value="F:calcium ion binding"/>
    <property type="evidence" value="ECO:0007669"/>
    <property type="project" value="TreeGrafter"/>
</dbReference>
<dbReference type="Gene3D" id="1.10.287.3550">
    <property type="match status" value="1"/>
</dbReference>
<reference evidence="19" key="3">
    <citation type="submission" date="2025-09" db="UniProtKB">
        <authorList>
            <consortium name="Ensembl"/>
        </authorList>
    </citation>
    <scope>IDENTIFICATION</scope>
</reference>
<dbReference type="Pfam" id="PF07647">
    <property type="entry name" value="SAM_2"/>
    <property type="match status" value="1"/>
</dbReference>
<keyword evidence="2" id="KW-0597">Phosphoprotein</keyword>
<dbReference type="GO" id="GO:0002115">
    <property type="term" value="P:store-operated calcium entry"/>
    <property type="evidence" value="ECO:0007669"/>
    <property type="project" value="TreeGrafter"/>
</dbReference>
<proteinExistence type="predicted"/>
<dbReference type="Proteomes" id="UP000472264">
    <property type="component" value="Chromosome 14"/>
</dbReference>
<keyword evidence="11 16" id="KW-0472">Membrane</keyword>
<accession>A0A665TPB8</accession>
<keyword evidence="9 14" id="KW-0175">Coiled coil</keyword>
<keyword evidence="3" id="KW-0109">Calcium transport</keyword>
<feature type="region of interest" description="Disordered" evidence="15">
    <location>
        <begin position="646"/>
        <end position="696"/>
    </location>
</feature>
<dbReference type="InterPro" id="IPR057835">
    <property type="entry name" value="EF-hand_STIM1/2"/>
</dbReference>
<dbReference type="Pfam" id="PF25578">
    <property type="entry name" value="EF-hand_STIM1"/>
    <property type="match status" value="1"/>
</dbReference>
<dbReference type="InterPro" id="IPR037608">
    <property type="entry name" value="STIM1/2"/>
</dbReference>
<dbReference type="CDD" id="cd09504">
    <property type="entry name" value="SAM_STIM-1_2-like"/>
    <property type="match status" value="1"/>
</dbReference>
<feature type="compositionally biased region" description="Polar residues" evidence="15">
    <location>
        <begin position="652"/>
        <end position="664"/>
    </location>
</feature>
<evidence type="ECO:0000256" key="15">
    <source>
        <dbReference type="SAM" id="MobiDB-lite"/>
    </source>
</evidence>
<evidence type="ECO:0000256" key="2">
    <source>
        <dbReference type="ARBA" id="ARBA00022553"/>
    </source>
</evidence>
<keyword evidence="7" id="KW-0106">Calcium</keyword>
<evidence type="ECO:0000313" key="20">
    <source>
        <dbReference type="Proteomes" id="UP000472264"/>
    </source>
</evidence>
<feature type="compositionally biased region" description="Low complexity" evidence="15">
    <location>
        <begin position="586"/>
        <end position="597"/>
    </location>
</feature>
<dbReference type="PROSITE" id="PS50105">
    <property type="entry name" value="SAM_DOMAIN"/>
    <property type="match status" value="1"/>
</dbReference>
<dbReference type="InterPro" id="IPR032393">
    <property type="entry name" value="SOAR_STIM1/2"/>
</dbReference>
<keyword evidence="4 16" id="KW-0812">Transmembrane</keyword>
<feature type="coiled-coil region" evidence="14">
    <location>
        <begin position="245"/>
        <end position="383"/>
    </location>
</feature>
<dbReference type="Ensembl" id="ENSENLT00000009919.1">
    <property type="protein sequence ID" value="ENSENLP00000009468.1"/>
    <property type="gene ID" value="ENSENLG00000004569.1"/>
</dbReference>
<dbReference type="GO" id="GO:0051049">
    <property type="term" value="P:regulation of transport"/>
    <property type="evidence" value="ECO:0007669"/>
    <property type="project" value="UniProtKB-ARBA"/>
</dbReference>
<feature type="chain" id="PRO_5025434447" evidence="17">
    <location>
        <begin position="21"/>
        <end position="696"/>
    </location>
</feature>
<feature type="domain" description="SAM" evidence="18">
    <location>
        <begin position="131"/>
        <end position="189"/>
    </location>
</feature>
<dbReference type="OMA" id="PWKHSGW"/>
<dbReference type="GO" id="GO:0005246">
    <property type="term" value="F:calcium channel regulator activity"/>
    <property type="evidence" value="ECO:0007669"/>
    <property type="project" value="InterPro"/>
</dbReference>
<gene>
    <name evidence="19" type="primary">LOC115054666</name>
</gene>
<evidence type="ECO:0000256" key="12">
    <source>
        <dbReference type="ARBA" id="ARBA00023180"/>
    </source>
</evidence>
<dbReference type="FunFam" id="1.10.238.180:FF:000001">
    <property type="entry name" value="Stromal interaction molecule 1"/>
    <property type="match status" value="1"/>
</dbReference>
<evidence type="ECO:0000313" key="19">
    <source>
        <dbReference type="Ensembl" id="ENSENLP00000009468.1"/>
    </source>
</evidence>
<dbReference type="GO" id="GO:0005886">
    <property type="term" value="C:plasma membrane"/>
    <property type="evidence" value="ECO:0007669"/>
    <property type="project" value="TreeGrafter"/>
</dbReference>
<feature type="region of interest" description="Disordered" evidence="15">
    <location>
        <begin position="548"/>
        <end position="570"/>
    </location>
</feature>
<evidence type="ECO:0000256" key="10">
    <source>
        <dbReference type="ARBA" id="ARBA00023065"/>
    </source>
</evidence>
<evidence type="ECO:0000256" key="17">
    <source>
        <dbReference type="SAM" id="SignalP"/>
    </source>
</evidence>
<dbReference type="CDD" id="cd11722">
    <property type="entry name" value="SOAR"/>
    <property type="match status" value="1"/>
</dbReference>
<dbReference type="InterPro" id="IPR013761">
    <property type="entry name" value="SAM/pointed_sf"/>
</dbReference>
<keyword evidence="12" id="KW-0325">Glycoprotein</keyword>
<keyword evidence="1" id="KW-0813">Transport</keyword>
<keyword evidence="8 16" id="KW-1133">Transmembrane helix</keyword>